<dbReference type="Proteomes" id="UP000184388">
    <property type="component" value="Unassembled WGS sequence"/>
</dbReference>
<proteinExistence type="predicted"/>
<dbReference type="AlphaFoldDB" id="A0A9X8N7U0"/>
<reference evidence="2" key="1">
    <citation type="submission" date="2016-11" db="EMBL/GenBank/DDBJ databases">
        <authorList>
            <person name="Jaros S."/>
            <person name="Januszkiewicz K."/>
            <person name="Wedrychowicz H."/>
        </authorList>
    </citation>
    <scope>NUCLEOTIDE SEQUENCE [LARGE SCALE GENOMIC DNA]</scope>
    <source>
        <strain evidence="2">CGMCC 4.3555</strain>
    </source>
</reference>
<evidence type="ECO:0000313" key="2">
    <source>
        <dbReference type="Proteomes" id="UP000184388"/>
    </source>
</evidence>
<protein>
    <submittedName>
        <fullName evidence="1">Uncharacterized protein</fullName>
    </submittedName>
</protein>
<comment type="caution">
    <text evidence="1">The sequence shown here is derived from an EMBL/GenBank/DDBJ whole genome shotgun (WGS) entry which is preliminary data.</text>
</comment>
<evidence type="ECO:0000313" key="1">
    <source>
        <dbReference type="EMBL" id="SHN24452.1"/>
    </source>
</evidence>
<sequence length="73" mass="8449">MLTLERIEELVNSGADIVLDELDLGDRDRDLLGLAVVSMIHLLREDKSGAELDDVIRCHYEDTPQQVRGWWDW</sequence>
<name>A0A9X8N7U0_9ACTN</name>
<dbReference type="RefSeq" id="WP_073449039.1">
    <property type="nucleotide sequence ID" value="NZ_FRBK01000026.1"/>
</dbReference>
<organism evidence="1 2">
    <name type="scientific">Streptomyces yunnanensis</name>
    <dbReference type="NCBI Taxonomy" id="156453"/>
    <lineage>
        <taxon>Bacteria</taxon>
        <taxon>Bacillati</taxon>
        <taxon>Actinomycetota</taxon>
        <taxon>Actinomycetes</taxon>
        <taxon>Kitasatosporales</taxon>
        <taxon>Streptomycetaceae</taxon>
        <taxon>Streptomyces</taxon>
    </lineage>
</organism>
<gene>
    <name evidence="1" type="ORF">SAMN05216268_126103</name>
</gene>
<accession>A0A9X8N7U0</accession>
<dbReference type="EMBL" id="FRBK01000026">
    <property type="protein sequence ID" value="SHN24452.1"/>
    <property type="molecule type" value="Genomic_DNA"/>
</dbReference>